<feature type="region of interest" description="Disordered" evidence="1">
    <location>
        <begin position="814"/>
        <end position="840"/>
    </location>
</feature>
<feature type="compositionally biased region" description="Basic residues" evidence="1">
    <location>
        <begin position="880"/>
        <end position="890"/>
    </location>
</feature>
<dbReference type="AlphaFoldDB" id="A0A7S4IKJ0"/>
<feature type="compositionally biased region" description="Acidic residues" evidence="1">
    <location>
        <begin position="174"/>
        <end position="186"/>
    </location>
</feature>
<dbReference type="EMBL" id="HBKQ01018306">
    <property type="protein sequence ID" value="CAE2232267.1"/>
    <property type="molecule type" value="Transcribed_RNA"/>
</dbReference>
<dbReference type="PANTHER" id="PTHR33418">
    <property type="entry name" value="HELICASE-ASSOCIATED"/>
    <property type="match status" value="1"/>
</dbReference>
<evidence type="ECO:0000256" key="1">
    <source>
        <dbReference type="SAM" id="MobiDB-lite"/>
    </source>
</evidence>
<feature type="compositionally biased region" description="Acidic residues" evidence="1">
    <location>
        <begin position="79"/>
        <end position="95"/>
    </location>
</feature>
<feature type="region of interest" description="Disordered" evidence="1">
    <location>
        <begin position="853"/>
        <end position="893"/>
    </location>
</feature>
<feature type="compositionally biased region" description="Basic residues" evidence="1">
    <location>
        <begin position="1"/>
        <end position="22"/>
    </location>
</feature>
<feature type="compositionally biased region" description="Low complexity" evidence="1">
    <location>
        <begin position="41"/>
        <end position="52"/>
    </location>
</feature>
<feature type="region of interest" description="Disordered" evidence="1">
    <location>
        <begin position="245"/>
        <end position="270"/>
    </location>
</feature>
<evidence type="ECO:0000313" key="2">
    <source>
        <dbReference type="EMBL" id="CAE2232267.1"/>
    </source>
</evidence>
<name>A0A7S4IKJ0_9STRA</name>
<accession>A0A7S4IKJ0</accession>
<gene>
    <name evidence="2" type="ORF">OAUR00152_LOCUS12408</name>
</gene>
<feature type="region of interest" description="Disordered" evidence="1">
    <location>
        <begin position="1"/>
        <end position="222"/>
    </location>
</feature>
<reference evidence="2" key="1">
    <citation type="submission" date="2021-01" db="EMBL/GenBank/DDBJ databases">
        <authorList>
            <person name="Corre E."/>
            <person name="Pelletier E."/>
            <person name="Niang G."/>
            <person name="Scheremetjew M."/>
            <person name="Finn R."/>
            <person name="Kale V."/>
            <person name="Holt S."/>
            <person name="Cochrane G."/>
            <person name="Meng A."/>
            <person name="Brown T."/>
            <person name="Cohen L."/>
        </authorList>
    </citation>
    <scope>NUCLEOTIDE SEQUENCE</scope>
    <source>
        <strain evidence="2">Isolate 1302-5</strain>
    </source>
</reference>
<dbReference type="PANTHER" id="PTHR33418:SF1">
    <property type="entry name" value="HELICASE-ASSOCIATED DOMAIN-CONTAINING PROTEIN"/>
    <property type="match status" value="1"/>
</dbReference>
<organism evidence="2">
    <name type="scientific">Odontella aurita</name>
    <dbReference type="NCBI Taxonomy" id="265563"/>
    <lineage>
        <taxon>Eukaryota</taxon>
        <taxon>Sar</taxon>
        <taxon>Stramenopiles</taxon>
        <taxon>Ochrophyta</taxon>
        <taxon>Bacillariophyta</taxon>
        <taxon>Mediophyceae</taxon>
        <taxon>Biddulphiophycidae</taxon>
        <taxon>Eupodiscales</taxon>
        <taxon>Odontellaceae</taxon>
        <taxon>Odontella</taxon>
    </lineage>
</organism>
<protein>
    <submittedName>
        <fullName evidence="2">Uncharacterized protein</fullName>
    </submittedName>
</protein>
<proteinExistence type="predicted"/>
<feature type="compositionally biased region" description="Basic residues" evidence="1">
    <location>
        <begin position="209"/>
        <end position="221"/>
    </location>
</feature>
<feature type="compositionally biased region" description="Acidic residues" evidence="1">
    <location>
        <begin position="110"/>
        <end position="120"/>
    </location>
</feature>
<sequence length="917" mass="102806">MGRGRGQRRGRGLPSRRTRSRAAARPGSESPAVGEDENPGAAASAAAPSSSSTVERPVRVVFLEQDEVTAAEAAVEGRENDEDGDSGDEGGGGEDDAAKENGDGGPAAASDDDEDHDEGDAAAPFEDGGEGVPTAVPLPNRPATASDAEGAKAGEESEYEGGEGAMARGIELWTDNEEENDDDDVDDEKKDNDGEETDDERGKGERRGPKSKPGPRGRRYPHGLLMAHQAKIAEETTAWDDDDWREALSAPGDEPGGCGAPATKPPFKALFPDPSITSPFKTKRVLSYLLPSPSLEKLYDDRLRAARKWDESRLLVEAARQSVAEAEERVRIEEAGDAKCEKKLKAATREARLAELDEPCRWNDMVKKMEDYKAEAGNVDLPEPVELNRDGDGTDREGATADKYLKELSRFGQEIRHDYREWKLQPFPHIVSAVDRLGFKWDDFDRKLDRMKEYKRLHGHCRVKKTDGHEMYDCYRYLRHLYLSRSTRTAMAVSRKQAPVAKGPVILTDERLASLVEVMDSANLEHTSAVKFEAHIEVLRKHRAENGNCVHPVKFEREWLRQFQRAYELWMNERGADPARIPRPLTKERLKVLKKVGACMTKNCECVRAPSGDTEDVTLGAKNAGDPSGKLDPNLAASWRARRGTDLIWEKRFNRLSRYKAEHGNFDLTYRDSKTRNLYALLRDLRRAYREYVSKAVSGKVVESFVLDDRTAGRLRDIVGEKDLLEKGQVRFEERLARLRKHRSDTGHCVFLDDKGMADWVKKVRHNYSLMKLGLRANKDGTTYGYGPARIDPAKAVLLDETGLCWKDECECPNAPRKPEKEPPAAEPVAFNPPPPFANQMPPVVQALAFNPGLGQTHVPLRPKRTRQERENEPEEDKQRRKKERKRRKEKERLEALAIMESMKGKFDQQSVTLGSL</sequence>